<dbReference type="GO" id="GO:0005524">
    <property type="term" value="F:ATP binding"/>
    <property type="evidence" value="ECO:0007669"/>
    <property type="project" value="UniProtKB-KW"/>
</dbReference>
<dbReference type="SUPFAM" id="SSF52540">
    <property type="entry name" value="P-loop containing nucleoside triphosphate hydrolases"/>
    <property type="match status" value="1"/>
</dbReference>
<reference evidence="6 7" key="1">
    <citation type="journal article" date="2016" name="Nat. Commun.">
        <title>Thousands of microbial genomes shed light on interconnected biogeochemical processes in an aquifer system.</title>
        <authorList>
            <person name="Anantharaman K."/>
            <person name="Brown C.T."/>
            <person name="Hug L.A."/>
            <person name="Sharon I."/>
            <person name="Castelle C.J."/>
            <person name="Probst A.J."/>
            <person name="Thomas B.C."/>
            <person name="Singh A."/>
            <person name="Wilkins M.J."/>
            <person name="Karaoz U."/>
            <person name="Brodie E.L."/>
            <person name="Williams K.H."/>
            <person name="Hubbard S.S."/>
            <person name="Banfield J.F."/>
        </authorList>
    </citation>
    <scope>NUCLEOTIDE SEQUENCE [LARGE SCALE GENOMIC DNA]</scope>
</reference>
<dbReference type="PANTHER" id="PTHR43204">
    <property type="entry name" value="ABC TRANSPORTER I FAMILY MEMBER 6, CHLOROPLASTIC"/>
    <property type="match status" value="1"/>
</dbReference>
<sequence>MLAIRGLKVSIEGPASTKVTAGKKEILKGIDLEVGSGEIHVLMGPNGSGKSTLAQVLMGSPGYKVVSSRFTVHGKDISKLTPDKRAKLGIFLAFQHPVEIPGVSVFNVLRRAKQSNGKSAIPLYNSVARKKKIYSPLATIDVGGARILRQELVGYLRDLKLSEDFLSRSLNEGFSGGEKKRSEILQMMALAPKLVILDEIDSGLDVDGLKTVTSAINQFTTKNPRSSILIITHYARILRYLKPDFVHIMMDGIIVKSGSMKLARQIEERGYEVLNDERLKTNANVIASEARFASEARRAKQSKSMSFSRMRESDSESSSE</sequence>
<protein>
    <submittedName>
        <fullName evidence="6">Fe-S cluster assembly ATPase SufC</fullName>
    </submittedName>
</protein>
<evidence type="ECO:0000256" key="2">
    <source>
        <dbReference type="ARBA" id="ARBA00022741"/>
    </source>
</evidence>
<evidence type="ECO:0000313" key="7">
    <source>
        <dbReference type="Proteomes" id="UP000178577"/>
    </source>
</evidence>
<dbReference type="InterPro" id="IPR027417">
    <property type="entry name" value="P-loop_NTPase"/>
</dbReference>
<dbReference type="AlphaFoldDB" id="A0A1F5GBJ1"/>
<keyword evidence="2" id="KW-0547">Nucleotide-binding</keyword>
<dbReference type="EMBL" id="MFAY01000016">
    <property type="protein sequence ID" value="OGD89197.1"/>
    <property type="molecule type" value="Genomic_DNA"/>
</dbReference>
<dbReference type="GO" id="GO:0016887">
    <property type="term" value="F:ATP hydrolysis activity"/>
    <property type="evidence" value="ECO:0007669"/>
    <property type="project" value="InterPro"/>
</dbReference>
<dbReference type="SMART" id="SM00382">
    <property type="entry name" value="AAA"/>
    <property type="match status" value="1"/>
</dbReference>
<evidence type="ECO:0000256" key="4">
    <source>
        <dbReference type="SAM" id="MobiDB-lite"/>
    </source>
</evidence>
<dbReference type="Gene3D" id="3.40.50.300">
    <property type="entry name" value="P-loop containing nucleotide triphosphate hydrolases"/>
    <property type="match status" value="1"/>
</dbReference>
<dbReference type="InterPro" id="IPR010230">
    <property type="entry name" value="FeS-cluster_ATPase_SufC"/>
</dbReference>
<feature type="region of interest" description="Disordered" evidence="4">
    <location>
        <begin position="295"/>
        <end position="320"/>
    </location>
</feature>
<evidence type="ECO:0000259" key="5">
    <source>
        <dbReference type="PROSITE" id="PS50893"/>
    </source>
</evidence>
<name>A0A1F5GBJ1_9BACT</name>
<comment type="similarity">
    <text evidence="1">Belongs to the ABC transporter superfamily. Ycf16 family.</text>
</comment>
<dbReference type="PANTHER" id="PTHR43204:SF1">
    <property type="entry name" value="ABC TRANSPORTER I FAMILY MEMBER 6, CHLOROPLASTIC"/>
    <property type="match status" value="1"/>
</dbReference>
<organism evidence="6 7">
    <name type="scientific">Candidatus Curtissbacteria bacterium RIFCSPHIGHO2_01_FULL_40_12</name>
    <dbReference type="NCBI Taxonomy" id="1797710"/>
    <lineage>
        <taxon>Bacteria</taxon>
        <taxon>Candidatus Curtissiibacteriota</taxon>
    </lineage>
</organism>
<dbReference type="Pfam" id="PF00005">
    <property type="entry name" value="ABC_tran"/>
    <property type="match status" value="1"/>
</dbReference>
<accession>A0A1F5GBJ1</accession>
<dbReference type="InterPro" id="IPR003593">
    <property type="entry name" value="AAA+_ATPase"/>
</dbReference>
<evidence type="ECO:0000256" key="1">
    <source>
        <dbReference type="ARBA" id="ARBA00006216"/>
    </source>
</evidence>
<dbReference type="CDD" id="cd03217">
    <property type="entry name" value="ABC_FeS_Assembly"/>
    <property type="match status" value="1"/>
</dbReference>
<keyword evidence="3" id="KW-0067">ATP-binding</keyword>
<evidence type="ECO:0000313" key="6">
    <source>
        <dbReference type="EMBL" id="OGD89197.1"/>
    </source>
</evidence>
<evidence type="ECO:0000256" key="3">
    <source>
        <dbReference type="ARBA" id="ARBA00022840"/>
    </source>
</evidence>
<dbReference type="Proteomes" id="UP000178577">
    <property type="component" value="Unassembled WGS sequence"/>
</dbReference>
<dbReference type="PROSITE" id="PS50893">
    <property type="entry name" value="ABC_TRANSPORTER_2"/>
    <property type="match status" value="1"/>
</dbReference>
<proteinExistence type="inferred from homology"/>
<dbReference type="NCBIfam" id="TIGR01978">
    <property type="entry name" value="sufC"/>
    <property type="match status" value="1"/>
</dbReference>
<dbReference type="InterPro" id="IPR003439">
    <property type="entry name" value="ABC_transporter-like_ATP-bd"/>
</dbReference>
<comment type="caution">
    <text evidence="6">The sequence shown here is derived from an EMBL/GenBank/DDBJ whole genome shotgun (WGS) entry which is preliminary data.</text>
</comment>
<gene>
    <name evidence="6" type="ORF">A2693_02325</name>
</gene>
<feature type="domain" description="ABC transporter" evidence="5">
    <location>
        <begin position="11"/>
        <end position="276"/>
    </location>
</feature>